<dbReference type="PANTHER" id="PTHR43445:SF3">
    <property type="entry name" value="UDP-N-ACETYLMURAMATE--L-ALANINE LIGASE"/>
    <property type="match status" value="1"/>
</dbReference>
<dbReference type="GO" id="GO:0009252">
    <property type="term" value="P:peptidoglycan biosynthetic process"/>
    <property type="evidence" value="ECO:0007669"/>
    <property type="project" value="UniProtKB-UniRule"/>
</dbReference>
<evidence type="ECO:0000256" key="9">
    <source>
        <dbReference type="ARBA" id="ARBA00022960"/>
    </source>
</evidence>
<dbReference type="GO" id="GO:0008763">
    <property type="term" value="F:UDP-N-acetylmuramate-L-alanine ligase activity"/>
    <property type="evidence" value="ECO:0007669"/>
    <property type="project" value="UniProtKB-UniRule"/>
</dbReference>
<comment type="similarity">
    <text evidence="14">Belongs to the MurCDEF family.</text>
</comment>
<dbReference type="RefSeq" id="WP_116518602.1">
    <property type="nucleotide sequence ID" value="NZ_JACCEX010000003.1"/>
</dbReference>
<dbReference type="Pfam" id="PF01225">
    <property type="entry name" value="Mur_ligase"/>
    <property type="match status" value="1"/>
</dbReference>
<comment type="pathway">
    <text evidence="2 14">Cell wall biogenesis; peptidoglycan biosynthesis.</text>
</comment>
<dbReference type="EMBL" id="QEKO01000003">
    <property type="protein sequence ID" value="PVY61530.1"/>
    <property type="molecule type" value="Genomic_DNA"/>
</dbReference>
<keyword evidence="5 14" id="KW-0436">Ligase</keyword>
<dbReference type="Pfam" id="PF08245">
    <property type="entry name" value="Mur_ligase_M"/>
    <property type="match status" value="1"/>
</dbReference>
<evidence type="ECO:0000256" key="14">
    <source>
        <dbReference type="HAMAP-Rule" id="MF_00046"/>
    </source>
</evidence>
<dbReference type="SUPFAM" id="SSF53244">
    <property type="entry name" value="MurD-like peptide ligases, peptide-binding domain"/>
    <property type="match status" value="1"/>
</dbReference>
<evidence type="ECO:0000313" key="18">
    <source>
        <dbReference type="EMBL" id="PVY61530.1"/>
    </source>
</evidence>
<protein>
    <recommendedName>
        <fullName evidence="3 14">UDP-N-acetylmuramate--L-alanine ligase</fullName>
        <ecNumber evidence="3 14">6.3.2.8</ecNumber>
    </recommendedName>
    <alternativeName>
        <fullName evidence="14">UDP-N-acetylmuramoyl-L-alanine synthetase</fullName>
    </alternativeName>
</protein>
<evidence type="ECO:0000256" key="5">
    <source>
        <dbReference type="ARBA" id="ARBA00022598"/>
    </source>
</evidence>
<dbReference type="InterPro" id="IPR004101">
    <property type="entry name" value="Mur_ligase_C"/>
</dbReference>
<feature type="domain" description="Mur ligase C-terminal" evidence="16">
    <location>
        <begin position="333"/>
        <end position="455"/>
    </location>
</feature>
<dbReference type="Gene3D" id="3.40.1190.10">
    <property type="entry name" value="Mur-like, catalytic domain"/>
    <property type="match status" value="1"/>
</dbReference>
<evidence type="ECO:0000256" key="2">
    <source>
        <dbReference type="ARBA" id="ARBA00004752"/>
    </source>
</evidence>
<reference evidence="18 19" key="1">
    <citation type="submission" date="2018-04" db="EMBL/GenBank/DDBJ databases">
        <title>Genomic Encyclopedia of Type Strains, Phase IV (KMG-IV): sequencing the most valuable type-strain genomes for metagenomic binning, comparative biology and taxonomic classification.</title>
        <authorList>
            <person name="Goeker M."/>
        </authorList>
    </citation>
    <scope>NUCLEOTIDE SEQUENCE [LARGE SCALE GENOMIC DNA]</scope>
    <source>
        <strain evidence="18 19">DSM 10065</strain>
    </source>
</reference>
<feature type="domain" description="Mur ligase N-terminal catalytic" evidence="15">
    <location>
        <begin position="8"/>
        <end position="105"/>
    </location>
</feature>
<accession>A0A2U1CKI5</accession>
<dbReference type="SUPFAM" id="SSF51984">
    <property type="entry name" value="MurCD N-terminal domain"/>
    <property type="match status" value="1"/>
</dbReference>
<keyword evidence="10 14" id="KW-0573">Peptidoglycan synthesis</keyword>
<evidence type="ECO:0000256" key="1">
    <source>
        <dbReference type="ARBA" id="ARBA00004496"/>
    </source>
</evidence>
<evidence type="ECO:0000256" key="8">
    <source>
        <dbReference type="ARBA" id="ARBA00022840"/>
    </source>
</evidence>
<dbReference type="InterPro" id="IPR036565">
    <property type="entry name" value="Mur-like_cat_sf"/>
</dbReference>
<dbReference type="InterPro" id="IPR050061">
    <property type="entry name" value="MurCDEF_pg_biosynth"/>
</dbReference>
<name>A0A2U1CKI5_9BURK</name>
<keyword evidence="8 14" id="KW-0067">ATP-binding</keyword>
<dbReference type="GO" id="GO:0071555">
    <property type="term" value="P:cell wall organization"/>
    <property type="evidence" value="ECO:0007669"/>
    <property type="project" value="UniProtKB-KW"/>
</dbReference>
<keyword evidence="6 14" id="KW-0132">Cell division</keyword>
<sequence>MKHRIQSIHFVGIGGSGMSGIAEVLLNLGYAISGSDVQESSVTKRLAELGARVSIGHDAAHIEGVGAIVTSTAVSADNPEVLAARAARIPVVPRALMLAELMRLKRGIAVAGTHGKTTTTSLVASVLAAGDLDPTFVIGGKLTSAGANARLGQGEFIVVEADESDASFLNLLPVMAIITNIDVDHMDTYGHDVARLKSAFIEFTHRLPFYGSAVVCSDDANVREVIPLISRPVTTYGLNPDALVRAVNVRPEGTSMVFDVERRSVAGPLPVFSVRLNLPGRHNVLNALAAIAVATELGVSDAAIAEALEAFNGVGRRFTQVGDFPVSATRGGGSFTLVDDYGHHPVEMEATLEAARGAWPGRRIVLAFQPHRYTRTRDCFEDFVRVLSQADAVLLTEVYAAGEAPLVAADGRALARAIRVAGKVEPVFIEDVAGLPEAILDFVEDGDVVVVMGAGTISRVPARIGELA</sequence>
<dbReference type="Pfam" id="PF02875">
    <property type="entry name" value="Mur_ligase_C"/>
    <property type="match status" value="1"/>
</dbReference>
<comment type="caution">
    <text evidence="18">The sequence shown here is derived from an EMBL/GenBank/DDBJ whole genome shotgun (WGS) entry which is preliminary data.</text>
</comment>
<dbReference type="Gene3D" id="3.40.50.720">
    <property type="entry name" value="NAD(P)-binding Rossmann-like Domain"/>
    <property type="match status" value="1"/>
</dbReference>
<evidence type="ECO:0000256" key="4">
    <source>
        <dbReference type="ARBA" id="ARBA00022490"/>
    </source>
</evidence>
<keyword evidence="7 14" id="KW-0547">Nucleotide-binding</keyword>
<keyword evidence="11 14" id="KW-0131">Cell cycle</keyword>
<comment type="function">
    <text evidence="14">Cell wall formation.</text>
</comment>
<feature type="domain" description="Mur ligase central" evidence="17">
    <location>
        <begin position="110"/>
        <end position="294"/>
    </location>
</feature>
<dbReference type="GO" id="GO:0051301">
    <property type="term" value="P:cell division"/>
    <property type="evidence" value="ECO:0007669"/>
    <property type="project" value="UniProtKB-KW"/>
</dbReference>
<dbReference type="GO" id="GO:0005737">
    <property type="term" value="C:cytoplasm"/>
    <property type="evidence" value="ECO:0007669"/>
    <property type="project" value="UniProtKB-SubCell"/>
</dbReference>
<evidence type="ECO:0000256" key="10">
    <source>
        <dbReference type="ARBA" id="ARBA00022984"/>
    </source>
</evidence>
<dbReference type="STRING" id="1231391.GCA_000308195_02396"/>
<comment type="subcellular location">
    <subcellularLocation>
        <location evidence="1 14">Cytoplasm</location>
    </subcellularLocation>
</comment>
<keyword evidence="12 14" id="KW-0961">Cell wall biogenesis/degradation</keyword>
<dbReference type="HAMAP" id="MF_00046">
    <property type="entry name" value="MurC"/>
    <property type="match status" value="1"/>
</dbReference>
<evidence type="ECO:0000313" key="19">
    <source>
        <dbReference type="Proteomes" id="UP000246145"/>
    </source>
</evidence>
<dbReference type="EC" id="6.3.2.8" evidence="3 14"/>
<dbReference type="InterPro" id="IPR036615">
    <property type="entry name" value="Mur_ligase_C_dom_sf"/>
</dbReference>
<keyword evidence="4 14" id="KW-0963">Cytoplasm</keyword>
<dbReference type="SUPFAM" id="SSF53623">
    <property type="entry name" value="MurD-like peptide ligases, catalytic domain"/>
    <property type="match status" value="1"/>
</dbReference>
<evidence type="ECO:0000259" key="15">
    <source>
        <dbReference type="Pfam" id="PF01225"/>
    </source>
</evidence>
<evidence type="ECO:0000256" key="3">
    <source>
        <dbReference type="ARBA" id="ARBA00012211"/>
    </source>
</evidence>
<evidence type="ECO:0000256" key="7">
    <source>
        <dbReference type="ARBA" id="ARBA00022741"/>
    </source>
</evidence>
<dbReference type="InterPro" id="IPR000713">
    <property type="entry name" value="Mur_ligase_N"/>
</dbReference>
<dbReference type="NCBIfam" id="TIGR01082">
    <property type="entry name" value="murC"/>
    <property type="match status" value="1"/>
</dbReference>
<dbReference type="OrthoDB" id="9804126at2"/>
<evidence type="ECO:0000256" key="11">
    <source>
        <dbReference type="ARBA" id="ARBA00023306"/>
    </source>
</evidence>
<keyword evidence="19" id="KW-1185">Reference proteome</keyword>
<dbReference type="PANTHER" id="PTHR43445">
    <property type="entry name" value="UDP-N-ACETYLMURAMATE--L-ALANINE LIGASE-RELATED"/>
    <property type="match status" value="1"/>
</dbReference>
<dbReference type="Gene3D" id="3.90.190.20">
    <property type="entry name" value="Mur ligase, C-terminal domain"/>
    <property type="match status" value="1"/>
</dbReference>
<evidence type="ECO:0000256" key="13">
    <source>
        <dbReference type="ARBA" id="ARBA00047833"/>
    </source>
</evidence>
<dbReference type="GO" id="GO:0008360">
    <property type="term" value="P:regulation of cell shape"/>
    <property type="evidence" value="ECO:0007669"/>
    <property type="project" value="UniProtKB-KW"/>
</dbReference>
<gene>
    <name evidence="14" type="primary">murC</name>
    <name evidence="18" type="ORF">C7440_2254</name>
</gene>
<evidence type="ECO:0000259" key="17">
    <source>
        <dbReference type="Pfam" id="PF08245"/>
    </source>
</evidence>
<evidence type="ECO:0000256" key="6">
    <source>
        <dbReference type="ARBA" id="ARBA00022618"/>
    </source>
</evidence>
<evidence type="ECO:0000256" key="12">
    <source>
        <dbReference type="ARBA" id="ARBA00023316"/>
    </source>
</evidence>
<proteinExistence type="inferred from homology"/>
<feature type="binding site" evidence="14">
    <location>
        <begin position="112"/>
        <end position="118"/>
    </location>
    <ligand>
        <name>ATP</name>
        <dbReference type="ChEBI" id="CHEBI:30616"/>
    </ligand>
</feature>
<dbReference type="UniPathway" id="UPA00219"/>
<dbReference type="AlphaFoldDB" id="A0A2U1CKI5"/>
<dbReference type="Proteomes" id="UP000246145">
    <property type="component" value="Unassembled WGS sequence"/>
</dbReference>
<evidence type="ECO:0000259" key="16">
    <source>
        <dbReference type="Pfam" id="PF02875"/>
    </source>
</evidence>
<comment type="catalytic activity">
    <reaction evidence="13 14">
        <text>UDP-N-acetyl-alpha-D-muramate + L-alanine + ATP = UDP-N-acetyl-alpha-D-muramoyl-L-alanine + ADP + phosphate + H(+)</text>
        <dbReference type="Rhea" id="RHEA:23372"/>
        <dbReference type="ChEBI" id="CHEBI:15378"/>
        <dbReference type="ChEBI" id="CHEBI:30616"/>
        <dbReference type="ChEBI" id="CHEBI:43474"/>
        <dbReference type="ChEBI" id="CHEBI:57972"/>
        <dbReference type="ChEBI" id="CHEBI:70757"/>
        <dbReference type="ChEBI" id="CHEBI:83898"/>
        <dbReference type="ChEBI" id="CHEBI:456216"/>
        <dbReference type="EC" id="6.3.2.8"/>
    </reaction>
</comment>
<organism evidence="18 19">
    <name type="scientific">Pusillimonas noertemannii</name>
    <dbReference type="NCBI Taxonomy" id="305977"/>
    <lineage>
        <taxon>Bacteria</taxon>
        <taxon>Pseudomonadati</taxon>
        <taxon>Pseudomonadota</taxon>
        <taxon>Betaproteobacteria</taxon>
        <taxon>Burkholderiales</taxon>
        <taxon>Alcaligenaceae</taxon>
        <taxon>Pusillimonas</taxon>
    </lineage>
</organism>
<keyword evidence="9 14" id="KW-0133">Cell shape</keyword>
<dbReference type="GO" id="GO:0005524">
    <property type="term" value="F:ATP binding"/>
    <property type="evidence" value="ECO:0007669"/>
    <property type="project" value="UniProtKB-UniRule"/>
</dbReference>
<dbReference type="InterPro" id="IPR013221">
    <property type="entry name" value="Mur_ligase_cen"/>
</dbReference>
<dbReference type="InterPro" id="IPR005758">
    <property type="entry name" value="UDP-N-AcMur_Ala_ligase_MurC"/>
</dbReference>